<dbReference type="AlphaFoldDB" id="A0A8R1TNM5"/>
<reference evidence="1" key="2">
    <citation type="submission" date="2022-06" db="UniProtKB">
        <authorList>
            <consortium name="EnsemblMetazoa"/>
        </authorList>
    </citation>
    <scope>IDENTIFICATION</scope>
</reference>
<sequence>MEEEKIRKIAQISTMHLTQELLTNVQYSDDSIVLQNEKIARALKNTEKDSMDRKKKILIDTIGSVFENVKVA</sequence>
<protein>
    <submittedName>
        <fullName evidence="1">Uncharacterized protein</fullName>
    </submittedName>
</protein>
<dbReference type="Proteomes" id="UP000024404">
    <property type="component" value="Unassembled WGS sequence"/>
</dbReference>
<evidence type="ECO:0000313" key="2">
    <source>
        <dbReference type="Proteomes" id="UP000024404"/>
    </source>
</evidence>
<accession>A0A8R1TNM5</accession>
<evidence type="ECO:0000313" key="1">
    <source>
        <dbReference type="EnsemblMetazoa" id="OVOC1476.1"/>
    </source>
</evidence>
<dbReference type="EMBL" id="CMVM020000044">
    <property type="status" value="NOT_ANNOTATED_CDS"/>
    <property type="molecule type" value="Genomic_DNA"/>
</dbReference>
<name>A0A8R1TNM5_ONCVO</name>
<organism evidence="1 2">
    <name type="scientific">Onchocerca volvulus</name>
    <dbReference type="NCBI Taxonomy" id="6282"/>
    <lineage>
        <taxon>Eukaryota</taxon>
        <taxon>Metazoa</taxon>
        <taxon>Ecdysozoa</taxon>
        <taxon>Nematoda</taxon>
        <taxon>Chromadorea</taxon>
        <taxon>Rhabditida</taxon>
        <taxon>Spirurina</taxon>
        <taxon>Spiruromorpha</taxon>
        <taxon>Filarioidea</taxon>
        <taxon>Onchocercidae</taxon>
        <taxon>Onchocerca</taxon>
    </lineage>
</organism>
<keyword evidence="2" id="KW-1185">Reference proteome</keyword>
<reference evidence="2" key="1">
    <citation type="submission" date="2013-10" db="EMBL/GenBank/DDBJ databases">
        <title>Genome sequencing of Onchocerca volvulus.</title>
        <authorList>
            <person name="Cotton J."/>
            <person name="Tsai J."/>
            <person name="Stanley E."/>
            <person name="Tracey A."/>
            <person name="Holroyd N."/>
            <person name="Lustigman S."/>
            <person name="Berriman M."/>
        </authorList>
    </citation>
    <scope>NUCLEOTIDE SEQUENCE</scope>
</reference>
<proteinExistence type="predicted"/>
<dbReference type="EnsemblMetazoa" id="OVOC1476.1">
    <property type="protein sequence ID" value="OVOC1476.1"/>
    <property type="gene ID" value="WBGene00238285"/>
</dbReference>